<sequence>MIPTAVAIKNPRIEVVDVLRGFAIMAIMLLHNVEHFEYVYTPDYFPSWLLALDKMIWTSMFYLFGGKAYAIFALLFGFSFYIQNDNQVQSGKDFRLRFFWRMLLLLGFGYLNTAFYQGDILTLYAIFGLVLIPASRWNNKTIFVVATFLMLQPLEWLRWIYYVLHPDFVPAPNASEAYYAQITHYMQNGNFLDYVIGNVTLGKTASLLWSWEFGRFFQAPALFLFGFWAGRKQLFSSTNDNVLFWKKVLKIAFIAFIPLNIIVMVLPNVVAHKAQLSRLMIVFMSWNNVALMLVWVSLLYLAFQYEKGKRMLSKLIPFGKMSLTNYIVQSIIGSTIYYKYGLGMAMKTGATYCLLIGITLFLLQLTFCTWWLKTHKQGPLEYIWGKATWIGTKK</sequence>
<reference evidence="3 4" key="1">
    <citation type="submission" date="2017-09" db="EMBL/GenBank/DDBJ databases">
        <title>Whole genomes of Flavobacteriaceae.</title>
        <authorList>
            <person name="Stine C."/>
            <person name="Li C."/>
            <person name="Tadesse D."/>
        </authorList>
    </citation>
    <scope>NUCLEOTIDE SEQUENCE [LARGE SCALE GENOMIC DNA]</scope>
    <source>
        <strain evidence="3 4">ATCC 35036</strain>
    </source>
</reference>
<dbReference type="PANTHER" id="PTHR30590">
    <property type="entry name" value="INNER MEMBRANE PROTEIN"/>
    <property type="match status" value="1"/>
</dbReference>
<evidence type="ECO:0000313" key="4">
    <source>
        <dbReference type="Proteomes" id="UP000220828"/>
    </source>
</evidence>
<dbReference type="PANTHER" id="PTHR30590:SF2">
    <property type="entry name" value="INNER MEMBRANE PROTEIN"/>
    <property type="match status" value="1"/>
</dbReference>
<accession>A0A2H3KGW3</accession>
<feature type="transmembrane region" description="Helical" evidence="1">
    <location>
        <begin position="117"/>
        <end position="134"/>
    </location>
</feature>
<feature type="transmembrane region" description="Helical" evidence="1">
    <location>
        <begin position="141"/>
        <end position="161"/>
    </location>
</feature>
<keyword evidence="1" id="KW-0812">Transmembrane</keyword>
<dbReference type="Proteomes" id="UP000220828">
    <property type="component" value="Unassembled WGS sequence"/>
</dbReference>
<evidence type="ECO:0000256" key="1">
    <source>
        <dbReference type="SAM" id="Phobius"/>
    </source>
</evidence>
<comment type="caution">
    <text evidence="3">The sequence shown here is derived from an EMBL/GenBank/DDBJ whole genome shotgun (WGS) entry which is preliminary data.</text>
</comment>
<organism evidence="3 4">
    <name type="scientific">Flavobacterium branchiophilum</name>
    <dbReference type="NCBI Taxonomy" id="55197"/>
    <lineage>
        <taxon>Bacteria</taxon>
        <taxon>Pseudomonadati</taxon>
        <taxon>Bacteroidota</taxon>
        <taxon>Flavobacteriia</taxon>
        <taxon>Flavobacteriales</taxon>
        <taxon>Flavobacteriaceae</taxon>
        <taxon>Flavobacterium</taxon>
    </lineage>
</organism>
<dbReference type="InterPro" id="IPR007349">
    <property type="entry name" value="DUF418"/>
</dbReference>
<feature type="domain" description="DUF418" evidence="2">
    <location>
        <begin position="229"/>
        <end position="390"/>
    </location>
</feature>
<dbReference type="EMBL" id="PCMW01000069">
    <property type="protein sequence ID" value="PDS23092.1"/>
    <property type="molecule type" value="Genomic_DNA"/>
</dbReference>
<dbReference type="AlphaFoldDB" id="A0A2H3KGW3"/>
<feature type="transmembrane region" description="Helical" evidence="1">
    <location>
        <begin position="213"/>
        <end position="230"/>
    </location>
</feature>
<keyword evidence="1" id="KW-0472">Membrane</keyword>
<dbReference type="OrthoDB" id="9807744at2"/>
<dbReference type="InterPro" id="IPR052529">
    <property type="entry name" value="Bact_Transport_Assoc"/>
</dbReference>
<proteinExistence type="predicted"/>
<keyword evidence="1" id="KW-1133">Transmembrane helix</keyword>
<feature type="transmembrane region" description="Helical" evidence="1">
    <location>
        <begin position="283"/>
        <end position="303"/>
    </location>
</feature>
<feature type="transmembrane region" description="Helical" evidence="1">
    <location>
        <begin position="94"/>
        <end position="111"/>
    </location>
</feature>
<gene>
    <name evidence="3" type="ORF">B0A77_11795</name>
</gene>
<dbReference type="Pfam" id="PF04235">
    <property type="entry name" value="DUF418"/>
    <property type="match status" value="1"/>
</dbReference>
<feature type="transmembrane region" description="Helical" evidence="1">
    <location>
        <begin position="315"/>
        <end position="337"/>
    </location>
</feature>
<evidence type="ECO:0000259" key="2">
    <source>
        <dbReference type="Pfam" id="PF04235"/>
    </source>
</evidence>
<feature type="transmembrane region" description="Helical" evidence="1">
    <location>
        <begin position="21"/>
        <end position="40"/>
    </location>
</feature>
<name>A0A2H3KGW3_9FLAO</name>
<evidence type="ECO:0000313" key="3">
    <source>
        <dbReference type="EMBL" id="PDS23092.1"/>
    </source>
</evidence>
<feature type="transmembrane region" description="Helical" evidence="1">
    <location>
        <begin position="60"/>
        <end position="82"/>
    </location>
</feature>
<dbReference type="RefSeq" id="WP_097554573.1">
    <property type="nucleotide sequence ID" value="NZ_PCMW01000069.1"/>
</dbReference>
<feature type="transmembrane region" description="Helical" evidence="1">
    <location>
        <begin position="251"/>
        <end position="271"/>
    </location>
</feature>
<feature type="transmembrane region" description="Helical" evidence="1">
    <location>
        <begin position="349"/>
        <end position="372"/>
    </location>
</feature>
<protein>
    <recommendedName>
        <fullName evidence="2">DUF418 domain-containing protein</fullName>
    </recommendedName>
</protein>